<proteinExistence type="predicted"/>
<feature type="repeat" description="ANK" evidence="2">
    <location>
        <begin position="1208"/>
        <end position="1240"/>
    </location>
</feature>
<keyword evidence="2" id="KW-0040">ANK repeat</keyword>
<keyword evidence="5" id="KW-1185">Reference proteome</keyword>
<dbReference type="PROSITE" id="PS50175">
    <property type="entry name" value="ASP_PROT_RETROV"/>
    <property type="match status" value="1"/>
</dbReference>
<evidence type="ECO:0000313" key="5">
    <source>
        <dbReference type="Proteomes" id="UP000076584"/>
    </source>
</evidence>
<dbReference type="InterPro" id="IPR056884">
    <property type="entry name" value="NPHP3-like_N"/>
</dbReference>
<dbReference type="PROSITE" id="PS50297">
    <property type="entry name" value="ANK_REP_REGION"/>
    <property type="match status" value="9"/>
</dbReference>
<feature type="repeat" description="ANK" evidence="2">
    <location>
        <begin position="1142"/>
        <end position="1174"/>
    </location>
</feature>
<name>A0A167E4J9_COLIC</name>
<dbReference type="InterPro" id="IPR000845">
    <property type="entry name" value="Nucleoside_phosphorylase_d"/>
</dbReference>
<dbReference type="Gene3D" id="3.40.50.1580">
    <property type="entry name" value="Nucleoside phosphorylase domain"/>
    <property type="match status" value="1"/>
</dbReference>
<dbReference type="PRINTS" id="PR01415">
    <property type="entry name" value="ANKYRIN"/>
</dbReference>
<feature type="repeat" description="ANK" evidence="2">
    <location>
        <begin position="881"/>
        <end position="913"/>
    </location>
</feature>
<feature type="repeat" description="ANK" evidence="2">
    <location>
        <begin position="1035"/>
        <end position="1067"/>
    </location>
</feature>
<feature type="repeat" description="ANK" evidence="2">
    <location>
        <begin position="1175"/>
        <end position="1207"/>
    </location>
</feature>
<dbReference type="Pfam" id="PF01048">
    <property type="entry name" value="PNP_UDP_1"/>
    <property type="match status" value="1"/>
</dbReference>
<dbReference type="PROSITE" id="PS50088">
    <property type="entry name" value="ANK_REPEAT"/>
    <property type="match status" value="11"/>
</dbReference>
<evidence type="ECO:0000313" key="4">
    <source>
        <dbReference type="EMBL" id="KZL84696.1"/>
    </source>
</evidence>
<evidence type="ECO:0000256" key="2">
    <source>
        <dbReference type="PROSITE-ProRule" id="PRU00023"/>
    </source>
</evidence>
<dbReference type="InterPro" id="IPR001995">
    <property type="entry name" value="Peptidase_A2_cat"/>
</dbReference>
<dbReference type="Gene3D" id="1.25.40.20">
    <property type="entry name" value="Ankyrin repeat-containing domain"/>
    <property type="match status" value="3"/>
</dbReference>
<comment type="caution">
    <text evidence="4">The sequence shown here is derived from an EMBL/GenBank/DDBJ whole genome shotgun (WGS) entry which is preliminary data.</text>
</comment>
<dbReference type="SUPFAM" id="SSF52540">
    <property type="entry name" value="P-loop containing nucleoside triphosphate hydrolases"/>
    <property type="match status" value="1"/>
</dbReference>
<dbReference type="Gene3D" id="3.40.50.300">
    <property type="entry name" value="P-loop containing nucleotide triphosphate hydrolases"/>
    <property type="match status" value="1"/>
</dbReference>
<feature type="repeat" description="ANK" evidence="2">
    <location>
        <begin position="1003"/>
        <end position="1028"/>
    </location>
</feature>
<dbReference type="GO" id="GO:0009116">
    <property type="term" value="P:nucleoside metabolic process"/>
    <property type="evidence" value="ECO:0007669"/>
    <property type="project" value="InterPro"/>
</dbReference>
<feature type="repeat" description="ANK" evidence="2">
    <location>
        <begin position="1241"/>
        <end position="1275"/>
    </location>
</feature>
<dbReference type="SUPFAM" id="SSF53167">
    <property type="entry name" value="Purine and uridine phosphorylases"/>
    <property type="match status" value="1"/>
</dbReference>
<sequence length="1304" mass="143789">MAMLDDTHPDLPKAPNDHNAYTLGSVGEHNIVIACLPKGQYGTASAATVATRMIMTFPAIKFGLMIGIGGGIPVKVRLGDVVVGTPTGQFPGVVQWDLGKATDGGGFQRTGALNNPPAVLVSALQKLESRHELHGSKVNEYLEEMVRRYPRLKSKYARSAALEDVLFKSEYAHVDRTPTGSLGTAFEDVEEDEEEEEDEREGGCLHCDRTKTRKRKPRTHMKVHYGLIASGNQVIKDAVRRDKLNKDLGGNVLCVEMEAAGLVNNFPCLVIRGICDYADSHKNKAWQEHAAAVAAAFARELLGYVQPRDVDEECSVLEQIPELQRKVQEIHSATSAIGDDVRHLGTLAQSAADQEILDWLTPIDYGSQQSDTLRRRQKGTCEWFLASEEYRLWLETPGQTLFCPGMPRAGKTVLTSAVVDNLTTRYSADLSIGVAYVYFNFRQQSTQQLEDMLSSLLKQLAWAQCILPKSIRDLHTNHNRSRTRPSETEISQALSEVSKSFSRVFFVVDAVDECQADGCRPKFLSTLFNLIRSHSVRANVFATSRFMSDIERKFEGSIRREIKAVDQDVCRYIQQYLPEIFTRITPLPGLEVEITNGIVSAVSGMFLLAQLYLASLKDTTSVAEVRTVLKGFKIQQSVRNGVENAMERAYDQAYDEAMIRLNGQTPKLRDLGRRMEDPYFDCDNIREVNVILSVCAGLVTVDQDSNIIRLVHYTAQEFFQRKNAQGNLDDHCHMTETCIEYLRFALDRCSLPASPSQFASSELAQTYPLTSYAHYNWGYHASKATTLSQRVIDFLLNYEKPTELHKSLRFGNITTPTTPLEWAAYHGILKAIDWFHKGELITNVGVSFSISKALHWAIRQGQVESVECLLGLGTTLTQNETKETPLHLAAYRGNIAVIAMLLAHGADINATNSSGWSPLDIASKQGDLDVIKFLLEKGASVSVDTTYNSSPAVMAMLIEYGVDIDAVNSSGKRPLEIALERGDLGRVKTLLQKGASIDAADTYGRTPIEIAARKHDLASADLLLEKGAVCTLGLSEFPPLNEVVSDGCFKLMKYLIDNGADVNLRTNAKTPLHYETERHVNRRADLSGLGAVVSFLIEKGADIEAKDEDGRTPLAVACKFGHDTTVRLLIERGADIETKDNNGMTPLANACFLGHDAAVSLLIEKGADIEVKDEDGRTPLVIACKFRRDTAVSLLVEKGADIEAKDEDGRTPLVIACFLEYDAAARLLIEKGADIEAKDEDGRTPLAIACMSGYGEVAVVSLLVEKGADIEAKDEDGRTPLTIARKCGQDDLAKILREAVVDRT</sequence>
<dbReference type="STRING" id="1573173.A0A167E4J9"/>
<dbReference type="SUPFAM" id="SSF48403">
    <property type="entry name" value="Ankyrin repeat"/>
    <property type="match status" value="2"/>
</dbReference>
<feature type="repeat" description="ANK" evidence="2">
    <location>
        <begin position="1109"/>
        <end position="1141"/>
    </location>
</feature>
<dbReference type="InterPro" id="IPR035994">
    <property type="entry name" value="Nucleoside_phosphorylase_sf"/>
</dbReference>
<dbReference type="EMBL" id="LFIW01000814">
    <property type="protein sequence ID" value="KZL84696.1"/>
    <property type="molecule type" value="Genomic_DNA"/>
</dbReference>
<feature type="domain" description="Peptidase A2" evidence="3">
    <location>
        <begin position="1052"/>
        <end position="1093"/>
    </location>
</feature>
<feature type="repeat" description="ANK" evidence="2">
    <location>
        <begin position="914"/>
        <end position="946"/>
    </location>
</feature>
<feature type="repeat" description="ANK" evidence="2">
    <location>
        <begin position="1067"/>
        <end position="1108"/>
    </location>
</feature>
<reference evidence="4 5" key="1">
    <citation type="submission" date="2015-06" db="EMBL/GenBank/DDBJ databases">
        <title>Survival trade-offs in plant roots during colonization by closely related pathogenic and mutualistic fungi.</title>
        <authorList>
            <person name="Hacquard S."/>
            <person name="Kracher B."/>
            <person name="Hiruma K."/>
            <person name="Weinman A."/>
            <person name="Muench P."/>
            <person name="Garrido Oter R."/>
            <person name="Ver Loren van Themaat E."/>
            <person name="Dallerey J.-F."/>
            <person name="Damm U."/>
            <person name="Henrissat B."/>
            <person name="Lespinet O."/>
            <person name="Thon M."/>
            <person name="Kemen E."/>
            <person name="McHardy A.C."/>
            <person name="Schulze-Lefert P."/>
            <person name="O'Connell R.J."/>
        </authorList>
    </citation>
    <scope>NUCLEOTIDE SEQUENCE [LARGE SCALE GENOMIC DNA]</scope>
    <source>
        <strain evidence="4 5">MAFF 238704</strain>
    </source>
</reference>
<evidence type="ECO:0000256" key="1">
    <source>
        <dbReference type="ARBA" id="ARBA00022737"/>
    </source>
</evidence>
<feature type="repeat" description="ANK" evidence="2">
    <location>
        <begin position="970"/>
        <end position="1002"/>
    </location>
</feature>
<keyword evidence="1" id="KW-0677">Repeat</keyword>
<dbReference type="Proteomes" id="UP000076584">
    <property type="component" value="Unassembled WGS sequence"/>
</dbReference>
<dbReference type="InterPro" id="IPR027417">
    <property type="entry name" value="P-loop_NTPase"/>
</dbReference>
<dbReference type="Pfam" id="PF12796">
    <property type="entry name" value="Ank_2"/>
    <property type="match status" value="4"/>
</dbReference>
<dbReference type="GO" id="GO:0004190">
    <property type="term" value="F:aspartic-type endopeptidase activity"/>
    <property type="evidence" value="ECO:0007669"/>
    <property type="project" value="InterPro"/>
</dbReference>
<dbReference type="PANTHER" id="PTHR24118:SF100">
    <property type="entry name" value="FYVE-TYPE DOMAIN-CONTAINING PROTEIN"/>
    <property type="match status" value="1"/>
</dbReference>
<dbReference type="Pfam" id="PF00023">
    <property type="entry name" value="Ank"/>
    <property type="match status" value="1"/>
</dbReference>
<dbReference type="Pfam" id="PF24883">
    <property type="entry name" value="NPHP3_N"/>
    <property type="match status" value="1"/>
</dbReference>
<dbReference type="GO" id="GO:0006508">
    <property type="term" value="P:proteolysis"/>
    <property type="evidence" value="ECO:0007669"/>
    <property type="project" value="InterPro"/>
</dbReference>
<dbReference type="InterPro" id="IPR036770">
    <property type="entry name" value="Ankyrin_rpt-contain_sf"/>
</dbReference>
<dbReference type="InterPro" id="IPR002110">
    <property type="entry name" value="Ankyrin_rpt"/>
</dbReference>
<dbReference type="PANTHER" id="PTHR24118">
    <property type="entry name" value="POTE ANKYRIN DOMAIN"/>
    <property type="match status" value="1"/>
</dbReference>
<evidence type="ECO:0000259" key="3">
    <source>
        <dbReference type="PROSITE" id="PS50175"/>
    </source>
</evidence>
<organism evidence="4 5">
    <name type="scientific">Colletotrichum incanum</name>
    <name type="common">Soybean anthracnose fungus</name>
    <dbReference type="NCBI Taxonomy" id="1573173"/>
    <lineage>
        <taxon>Eukaryota</taxon>
        <taxon>Fungi</taxon>
        <taxon>Dikarya</taxon>
        <taxon>Ascomycota</taxon>
        <taxon>Pezizomycotina</taxon>
        <taxon>Sordariomycetes</taxon>
        <taxon>Hypocreomycetidae</taxon>
        <taxon>Glomerellales</taxon>
        <taxon>Glomerellaceae</taxon>
        <taxon>Colletotrichum</taxon>
        <taxon>Colletotrichum spaethianum species complex</taxon>
    </lineage>
</organism>
<accession>A0A167E4J9</accession>
<protein>
    <submittedName>
        <fullName evidence="4">Ankyrin repeat protein</fullName>
    </submittedName>
</protein>
<gene>
    <name evidence="4" type="ORF">CI238_07888</name>
</gene>
<dbReference type="SMART" id="SM00248">
    <property type="entry name" value="ANK"/>
    <property type="match status" value="13"/>
</dbReference>